<feature type="region of interest" description="Disordered" evidence="2">
    <location>
        <begin position="3102"/>
        <end position="3210"/>
    </location>
</feature>
<feature type="compositionally biased region" description="Low complexity" evidence="2">
    <location>
        <begin position="889"/>
        <end position="906"/>
    </location>
</feature>
<feature type="compositionally biased region" description="Basic and acidic residues" evidence="2">
    <location>
        <begin position="2321"/>
        <end position="2335"/>
    </location>
</feature>
<feature type="compositionally biased region" description="Polar residues" evidence="2">
    <location>
        <begin position="4357"/>
        <end position="4369"/>
    </location>
</feature>
<feature type="compositionally biased region" description="Basic and acidic residues" evidence="2">
    <location>
        <begin position="2847"/>
        <end position="2856"/>
    </location>
</feature>
<feature type="compositionally biased region" description="Basic and acidic residues" evidence="2">
    <location>
        <begin position="1842"/>
        <end position="1856"/>
    </location>
</feature>
<feature type="compositionally biased region" description="Basic and acidic residues" evidence="2">
    <location>
        <begin position="1658"/>
        <end position="1671"/>
    </location>
</feature>
<feature type="compositionally biased region" description="Basic and acidic residues" evidence="2">
    <location>
        <begin position="1924"/>
        <end position="1949"/>
    </location>
</feature>
<dbReference type="PANTHER" id="PTHR40641">
    <property type="entry name" value="INVOLUCRIN REPEAT PROTEIN (AFU_ORTHOLOGUE AFUA_2G08060)"/>
    <property type="match status" value="1"/>
</dbReference>
<feature type="compositionally biased region" description="Polar residues" evidence="2">
    <location>
        <begin position="3345"/>
        <end position="3359"/>
    </location>
</feature>
<feature type="compositionally biased region" description="Basic and acidic residues" evidence="2">
    <location>
        <begin position="2636"/>
        <end position="2652"/>
    </location>
</feature>
<feature type="compositionally biased region" description="Basic and acidic residues" evidence="2">
    <location>
        <begin position="3542"/>
        <end position="3566"/>
    </location>
</feature>
<feature type="compositionally biased region" description="Polar residues" evidence="2">
    <location>
        <begin position="3808"/>
        <end position="3819"/>
    </location>
</feature>
<feature type="compositionally biased region" description="Low complexity" evidence="2">
    <location>
        <begin position="419"/>
        <end position="437"/>
    </location>
</feature>
<feature type="compositionally biased region" description="Basic and acidic residues" evidence="2">
    <location>
        <begin position="3654"/>
        <end position="3664"/>
    </location>
</feature>
<feature type="compositionally biased region" description="Basic and acidic residues" evidence="2">
    <location>
        <begin position="515"/>
        <end position="526"/>
    </location>
</feature>
<feature type="compositionally biased region" description="Basic and acidic residues" evidence="2">
    <location>
        <begin position="1091"/>
        <end position="1118"/>
    </location>
</feature>
<feature type="compositionally biased region" description="Basic and acidic residues" evidence="2">
    <location>
        <begin position="1640"/>
        <end position="1652"/>
    </location>
</feature>
<feature type="compositionally biased region" description="Basic and acidic residues" evidence="2">
    <location>
        <begin position="3326"/>
        <end position="3338"/>
    </location>
</feature>
<feature type="compositionally biased region" description="Basic and acidic residues" evidence="2">
    <location>
        <begin position="4636"/>
        <end position="4653"/>
    </location>
</feature>
<feature type="compositionally biased region" description="Polar residues" evidence="2">
    <location>
        <begin position="970"/>
        <end position="981"/>
    </location>
</feature>
<feature type="compositionally biased region" description="Basic and acidic residues" evidence="2">
    <location>
        <begin position="4239"/>
        <end position="4256"/>
    </location>
</feature>
<gene>
    <name evidence="3" type="ORF">SI65_03598</name>
</gene>
<feature type="compositionally biased region" description="Polar residues" evidence="2">
    <location>
        <begin position="711"/>
        <end position="726"/>
    </location>
</feature>
<feature type="compositionally biased region" description="Basic and acidic residues" evidence="2">
    <location>
        <begin position="4010"/>
        <end position="4020"/>
    </location>
</feature>
<feature type="coiled-coil region" evidence="1">
    <location>
        <begin position="5259"/>
        <end position="5300"/>
    </location>
</feature>
<feature type="compositionally biased region" description="Basic and acidic residues" evidence="2">
    <location>
        <begin position="1208"/>
        <end position="1233"/>
    </location>
</feature>
<feature type="compositionally biased region" description="Basic and acidic residues" evidence="2">
    <location>
        <begin position="1502"/>
        <end position="1524"/>
    </location>
</feature>
<feature type="compositionally biased region" description="Polar residues" evidence="2">
    <location>
        <begin position="2926"/>
        <end position="2951"/>
    </location>
</feature>
<feature type="compositionally biased region" description="Basic and acidic residues" evidence="2">
    <location>
        <begin position="1810"/>
        <end position="1819"/>
    </location>
</feature>
<feature type="compositionally biased region" description="Low complexity" evidence="2">
    <location>
        <begin position="915"/>
        <end position="924"/>
    </location>
</feature>
<feature type="region of interest" description="Disordered" evidence="2">
    <location>
        <begin position="1451"/>
        <end position="3051"/>
    </location>
</feature>
<feature type="compositionally biased region" description="Basic residues" evidence="2">
    <location>
        <begin position="4152"/>
        <end position="4163"/>
    </location>
</feature>
<feature type="compositionally biased region" description="Polar residues" evidence="2">
    <location>
        <begin position="356"/>
        <end position="368"/>
    </location>
</feature>
<feature type="compositionally biased region" description="Basic and acidic residues" evidence="2">
    <location>
        <begin position="2475"/>
        <end position="2493"/>
    </location>
</feature>
<feature type="compositionally biased region" description="Low complexity" evidence="2">
    <location>
        <begin position="170"/>
        <end position="184"/>
    </location>
</feature>
<feature type="region of interest" description="Disordered" evidence="2">
    <location>
        <begin position="387"/>
        <end position="449"/>
    </location>
</feature>
<feature type="compositionally biased region" description="Basic and acidic residues" evidence="2">
    <location>
        <begin position="2002"/>
        <end position="2011"/>
    </location>
</feature>
<feature type="region of interest" description="Disordered" evidence="2">
    <location>
        <begin position="996"/>
        <end position="1432"/>
    </location>
</feature>
<name>A0A1E3BHV7_ASPCR</name>
<dbReference type="EMBL" id="JXNT01000003">
    <property type="protein sequence ID" value="ODM20545.1"/>
    <property type="molecule type" value="Genomic_DNA"/>
</dbReference>
<feature type="region of interest" description="Disordered" evidence="2">
    <location>
        <begin position="1"/>
        <end position="371"/>
    </location>
</feature>
<organism evidence="3 4">
    <name type="scientific">Aspergillus cristatus</name>
    <name type="common">Chinese Fuzhuan brick tea-fermentation fungus</name>
    <name type="synonym">Eurotium cristatum</name>
    <dbReference type="NCBI Taxonomy" id="573508"/>
    <lineage>
        <taxon>Eukaryota</taxon>
        <taxon>Fungi</taxon>
        <taxon>Dikarya</taxon>
        <taxon>Ascomycota</taxon>
        <taxon>Pezizomycotina</taxon>
        <taxon>Eurotiomycetes</taxon>
        <taxon>Eurotiomycetidae</taxon>
        <taxon>Eurotiales</taxon>
        <taxon>Aspergillaceae</taxon>
        <taxon>Aspergillus</taxon>
        <taxon>Aspergillus subgen. Aspergillus</taxon>
    </lineage>
</organism>
<feature type="compositionally biased region" description="Basic and acidic residues" evidence="2">
    <location>
        <begin position="81"/>
        <end position="98"/>
    </location>
</feature>
<feature type="compositionally biased region" description="Basic residues" evidence="2">
    <location>
        <begin position="678"/>
        <end position="692"/>
    </location>
</feature>
<evidence type="ECO:0000256" key="2">
    <source>
        <dbReference type="SAM" id="MobiDB-lite"/>
    </source>
</evidence>
<feature type="compositionally biased region" description="Polar residues" evidence="2">
    <location>
        <begin position="4817"/>
        <end position="4830"/>
    </location>
</feature>
<feature type="compositionally biased region" description="Low complexity" evidence="2">
    <location>
        <begin position="3974"/>
        <end position="3989"/>
    </location>
</feature>
<feature type="compositionally biased region" description="Polar residues" evidence="2">
    <location>
        <begin position="833"/>
        <end position="842"/>
    </location>
</feature>
<feature type="compositionally biased region" description="Polar residues" evidence="2">
    <location>
        <begin position="4887"/>
        <end position="4900"/>
    </location>
</feature>
<feature type="compositionally biased region" description="Basic and acidic residues" evidence="2">
    <location>
        <begin position="1361"/>
        <end position="1373"/>
    </location>
</feature>
<feature type="compositionally biased region" description="Basic and acidic residues" evidence="2">
    <location>
        <begin position="2763"/>
        <end position="2775"/>
    </location>
</feature>
<feature type="compositionally biased region" description="Low complexity" evidence="2">
    <location>
        <begin position="2178"/>
        <end position="2192"/>
    </location>
</feature>
<feature type="compositionally biased region" description="Basic and acidic residues" evidence="2">
    <location>
        <begin position="2992"/>
        <end position="3010"/>
    </location>
</feature>
<feature type="compositionally biased region" description="Basic residues" evidence="2">
    <location>
        <begin position="1180"/>
        <end position="1190"/>
    </location>
</feature>
<feature type="compositionally biased region" description="Polar residues" evidence="2">
    <location>
        <begin position="2140"/>
        <end position="2155"/>
    </location>
</feature>
<feature type="compositionally biased region" description="Basic and acidic residues" evidence="2">
    <location>
        <begin position="2395"/>
        <end position="2420"/>
    </location>
</feature>
<feature type="compositionally biased region" description="Basic and acidic residues" evidence="2">
    <location>
        <begin position="1067"/>
        <end position="1084"/>
    </location>
</feature>
<feature type="compositionally biased region" description="Polar residues" evidence="2">
    <location>
        <begin position="2285"/>
        <end position="2305"/>
    </location>
</feature>
<feature type="compositionally biased region" description="Polar residues" evidence="2">
    <location>
        <begin position="4191"/>
        <end position="4212"/>
    </location>
</feature>
<feature type="compositionally biased region" description="Pro residues" evidence="2">
    <location>
        <begin position="959"/>
        <end position="969"/>
    </location>
</feature>
<feature type="compositionally biased region" description="Low complexity" evidence="2">
    <location>
        <begin position="610"/>
        <end position="620"/>
    </location>
</feature>
<feature type="compositionally biased region" description="Basic residues" evidence="2">
    <location>
        <begin position="3855"/>
        <end position="3869"/>
    </location>
</feature>
<feature type="compositionally biased region" description="Low complexity" evidence="2">
    <location>
        <begin position="664"/>
        <end position="677"/>
    </location>
</feature>
<feature type="compositionally biased region" description="Basic and acidic residues" evidence="2">
    <location>
        <begin position="2570"/>
        <end position="2589"/>
    </location>
</feature>
<dbReference type="VEuPathDB" id="FungiDB:SI65_03598"/>
<feature type="compositionally biased region" description="Basic and acidic residues" evidence="2">
    <location>
        <begin position="1783"/>
        <end position="1796"/>
    </location>
</feature>
<feature type="compositionally biased region" description="Basic and acidic residues" evidence="2">
    <location>
        <begin position="4764"/>
        <end position="4789"/>
    </location>
</feature>
<feature type="compositionally biased region" description="Basic and acidic residues" evidence="2">
    <location>
        <begin position="113"/>
        <end position="125"/>
    </location>
</feature>
<feature type="compositionally biased region" description="Low complexity" evidence="2">
    <location>
        <begin position="4911"/>
        <end position="4923"/>
    </location>
</feature>
<feature type="compositionally biased region" description="Polar residues" evidence="2">
    <location>
        <begin position="4024"/>
        <end position="4039"/>
    </location>
</feature>
<feature type="region of interest" description="Disordered" evidence="2">
    <location>
        <begin position="5168"/>
        <end position="5188"/>
    </location>
</feature>
<proteinExistence type="predicted"/>
<feature type="compositionally biased region" description="Low complexity" evidence="2">
    <location>
        <begin position="4731"/>
        <end position="4740"/>
    </location>
</feature>
<feature type="compositionally biased region" description="Basic and acidic residues" evidence="2">
    <location>
        <begin position="2714"/>
        <end position="2727"/>
    </location>
</feature>
<dbReference type="InterPro" id="IPR053268">
    <property type="entry name" value="Woronin_anchor"/>
</dbReference>
<feature type="compositionally biased region" description="Low complexity" evidence="2">
    <location>
        <begin position="2663"/>
        <end position="2677"/>
    </location>
</feature>
<feature type="compositionally biased region" description="Low complexity" evidence="2">
    <location>
        <begin position="7"/>
        <end position="30"/>
    </location>
</feature>
<feature type="compositionally biased region" description="Basic residues" evidence="2">
    <location>
        <begin position="505"/>
        <end position="514"/>
    </location>
</feature>
<feature type="compositionally biased region" description="Polar residues" evidence="2">
    <location>
        <begin position="3569"/>
        <end position="3586"/>
    </location>
</feature>
<feature type="compositionally biased region" description="Basic and acidic residues" evidence="2">
    <location>
        <begin position="2447"/>
        <end position="2465"/>
    </location>
</feature>
<evidence type="ECO:0000256" key="1">
    <source>
        <dbReference type="SAM" id="Coils"/>
    </source>
</evidence>
<feature type="compositionally biased region" description="Low complexity" evidence="2">
    <location>
        <begin position="577"/>
        <end position="591"/>
    </location>
</feature>
<feature type="compositionally biased region" description="Basic and acidic residues" evidence="2">
    <location>
        <begin position="3378"/>
        <end position="3403"/>
    </location>
</feature>
<feature type="compositionally biased region" description="Acidic residues" evidence="2">
    <location>
        <begin position="2826"/>
        <end position="2835"/>
    </location>
</feature>
<feature type="compositionally biased region" description="Acidic residues" evidence="2">
    <location>
        <begin position="1539"/>
        <end position="1548"/>
    </location>
</feature>
<feature type="compositionally biased region" description="Basic and acidic residues" evidence="2">
    <location>
        <begin position="4934"/>
        <end position="4951"/>
    </location>
</feature>
<keyword evidence="4" id="KW-1185">Reference proteome</keyword>
<keyword evidence="1" id="KW-0175">Coiled coil</keyword>
<feature type="compositionally biased region" description="Polar residues" evidence="2">
    <location>
        <begin position="937"/>
        <end position="948"/>
    </location>
</feature>
<feature type="region of interest" description="Disordered" evidence="2">
    <location>
        <begin position="3319"/>
        <end position="4835"/>
    </location>
</feature>
<sequence>MFKGLIRRSSSSSTPDGRSQSGSNGKKSSGIWRKKTDSKSKAAPRGDDRERSLGDLSADPAPSSSDRRSYEPSVASESVAEVDRDTRGARRRDRERSSSPEPAPRRLNGNQSRSRDDSANEESNRWRGPQRWPPDDVSLPPLDTGAAHTTSDQFAADIASDGFSQFPMQYDNNHNYDSPNYNNPVSIPPLLMPGQSDPSPTSPAPFDPHVPQQFPGQFPTHTAEPYRPYNPAGEAADYYGDQGQSVQDQPGVRPNPPLVIPNGQAHLMPASPVVNPPPEPSSMGQLGSAAEFYAESPDVDNPVPQQQPPPEPPKPSKPNKPSAAPAGIPSGPPSYDTPDSSVPPEEPGLAGIQPVGHTQNSPTQSHSMGPTIGAALGAAAVGYMANHHHNSSASSSEHPSPSSYTQNHEPHSPIGQPGPAIYPNPALNNPNYASNPSHPDHQAVYHSSPFQSGGLAFQQRQRGALDKFMDFWKDHEGVGMYEDYTEAIGVCKYCFEPGTTSKDAPRKHNYRPRRRSSDRFSNDSRVNKSSRYSSPSDDESRRRGSSSKRSWFGGLLSGYAVKSLFESPDFEDSYNVRPSRVSSPRCSSSSDSESDSDHKSKPSRRRRRSSLSQSPGGSRRNSYSDPRRSRYEGPRLRSRSRSGSDSQSRSSSRSNSALRDFALGAAVGSVASAATSRPQKKRSRSPKRKGKGRKESTTEESSSSSYLDISRPTTAGSLGSFFNTPSENKKKPRPKSRKGFFPFSNNNSSSSSLDDDLAFGSAYTKKPKKLKKGKGKKKDENVNAKLLELGALATILAGSTQGRRSGKILAGRDSRRPQSAPSAPEDDEWQDCSEGQESSVSSALAFGGSSQYGGSSSEDSSDSGTSKWNWRWGSKKDKKKNEQRKDSPTGSLLAGAALGTAALASGYRKEGEHFSSPSSSSSESLQHLDPVPASDPPQFNTGSFTQSPPAKEPAFIPTGPIPLQQPQPVTPVSQAVYSSQGEPAPVYNAPTVPPFFPPDAFYDPASGRQVYPQRSDVSSNWNRTHRRRESSPDFYPGPFQDFTTPSYKRRPADQASVQFDLTEEQEDKERRAARRERERRDSNRDQGIQLLDHESKEENERRKPRRLERLELEPERGRSRSRSRSSTRRDRSPDRRRRGNDDSSSWVGPAAAGAIGAATAAAAMSSGAPSESASESSQRHKERSAKRRADRRLPSSEVGWGQGSVEPARADVDERPQPRPEPARVEPKEEPRTQPEPADVDIEEESQIATEDQRRRGRNSTSRVPSTKSKHENYATFFSLEGIGHSPDAQTGHREDASMSTKPKDEPESPSQQDIEPPSQYLQGHPWSIPRLNLIEPTPPHSQNGSVRDIASPDPAAAEPSQKEEAEAPRHEQGSTTGSRVTWGGNETREYEVPETSSEQDSVDYEIAHEHEPDDIQKNSIDHDTARDMQRGSIQQEIEFAAILNATTKDAGFDPAILPADPYYDTRSSPPQAEHREFSEPEPSWQKPEPHGAGQDEAQSPPREERKPEAMDAPEVKRHREAIERFNAPKAKETMPGSFDEEPVEPTEDPSPRPVAEGKRSRDNDRPPRRRSSRDSARDDPRKTAIDVSRPEPIREEPQSEKEQGPVNNDVPSKEDQNVNIPGEFAPTILAAFPPQPVGEHPRGKGEREPVKNESPWEDYHQSEPPRETERPVSPPSPGSGYHMSQDDLNKSELVLREIPREAERPVSPPSPGSGYRMSQDDLSKGELVVGEIPRAPSPSGYRLSQDDLSKSELVFGEIPRTPSPTGYRLSQDDLSRSEFVLEDNRKPVPSREREAAPAVSRLPLRRGRRSQDKLHSKNDNVASSEKGRKDAASAVSVPESARQERRSQDQSHRTNDSLPAGPKPKEANEDHPQPARASKSDNPDFRERSQPTSQQQQQRSQRSETTTRQGPKEPSPAVTPREQPSEEYKGKDERDVAPEEGRKARGPKDTSPVPRPLIWNEPRSEDGPAPAVKDDAALENKPQPRTSEETLSDKFVLAPDGEDRRRRDEPDSNNDNVPENGQGNRDEEDINVQRYRFSRQQREERRRREEERRRQEAEGIAGPKGREEEYEKARKDAEEHEPARSLESPVKVDDNKDNTEDSRLPFPLSVPDSRLRSRSISPPGSAKAILDVGPKSRSRPTSPELNQQRQSLQANDGDRSRRLSMLDSPTAVPLQFRRPPSTSPTGRRSSSVASPEPPAMSLSSPPERRARRRSIEFVNSREIMPLFLVEQNGQHQHHTEEQLPSLPSSKSSSRNTSPVEDLRAAPDEKGWEVVEPTQDRQIEEQSQPEPSTVIPSQEPALSQDEQPKADISSPAQVSAELEKEAEKEISRDAEVQEPIDEPFPPLPSSHGSLNASVEDRSAVPDTQGWKVPDLTHDVHPKKLELGLTTPSQERTGEEKMEKEEQAEKESEKMEVHEPIDEPLPALPSSHGSLNASVEDLGTVPDEQTRDTVDFTEDMHPKEVKSSSSTPSREPIGEEDQKEKDESERDIQKVEAQAPIDEQFPPLPLSHGSLNASVEDLSAVPDDQSQNPVDLSRDVQPKPLVSTPALQSEDEHQPEHSITIPSQERFGGDEVEKDFSEKPETKEPIDEQLPPLPSSKGSSLNASVGNLVPSEEDWNPVDLTQDVQEEQPEFDLPSRETVDDDGGNEKKMANAPEPINEQLPSLPSSNDSSLNASVEDLGILSGEDSWNMVNQPEGQPMPDFSTTFPSQEPIPDRDSQPEEKPEPELSVTSPNGLALNQDAQPEGQPESDFSITVPSQEPALHEETQPEDHQQPDLIPSEEPAFNQPENKPKSELTIKFPSQEPLLNEESQPEEQFTPHSLEPILEEAEDEIQPDTSTTIPSQPDLKRDIHLNDESQSDPSIMIPQGSSENNNPEKGKEIEKALPDSQQEPPVEETTYKDPTSPETRGKDTSDWEVVDPIQNALPEQQVESEFPNTAPSQQPTLNQDAQPDQPRDLSVAPPQEAAGEEEPEGKGKEKATTSSDAQQEEPTEARVEKDSPPPYDKHQEDEVVNPTQDVQPEPQRKPSLSIAIPSQEPEDELEEKYAKAREKDIDFHEFDTIDEEWTASEIMREREKHKHEFDIHSPAELLWDPHKYFIMPRSFGGTGSRSFGGSLAPRSYEPPKIQDDDIDISDPDEDISPPESGPSGLPEKESSAPEPADMTAPTQKEKFENSKDFAGVDAGEEQPIPETRSPQIGEDKAVVPDIEVTPPVKDEIVPTVPVTVPKEEEQAPSTPGFVGVVAAVAAAVDTRESQPDPETQTDVKEDKPVVPDIEVTPAAKDETASDVAPATASKEEQMRSNSPSKSAAIVDAALAAATGSTNDKAVPEEGVARDLPKGDLSPPAEQSTDFLDGSQQSEDGQEPYRTLSPIMEEPDLESERSQSVDLAHDEHTAPQESKKTESEVPAAEDTSVSRAPIGEQTPVPEIESTATAPGTERVPDATTENVQNTGEVSQEAQPSDEAQSVTTETATSRDGYAESTQDSGTDFWDAVEKHEGEGSIASSLERPIDASGPPTPREWRTETSFKPEVPAQDVQVSPVEEFSRSTPVEEERQDADTPKPDDQLVEKTGSTQAPIEAQHTNSQSDIARDEPQGQIEPTVAGSEQLLGEFPEQTEQPIADEPKSLVKPALEVTPEAAADIETPANATGNFPQARSKEEYEKDRFVSSLESVTETEAEHSQSADAAAGAGTFETSGEVPATDARHQSPEPAGAQDVEPVPAASENVSITPVEKSESNIAAQGPLSLEAKQTPASAPLSEPGTTLEDKQDVEDSGERSKHGSPSTTLDEAASIELPSSRHAEVADVNVPAVTSHTLPSSVTPAEEPSQEQPIEREMPHFTAENESIADADAPLTPAQKKKAKKERRKKRRSASLDESVPATPQDETASIDDITPIKAPSVEKDSDIAHEPTEGIPEQPRDDVPPADIERTEAPETSVGQEPPKSDAPSQPEATSVQEPVVEVEPTQEKAQDDIAPTVETSGTTGESTVTESKPAQEERDITASVEPASTNSDHVEEAPKEDPVVGTNVTASVQDPTATELSPTKDVPQDGPVHAEDQPPNAATNFQELSSLEKANEEAPGTEAPSRTNSKKNKKKHRRSASSEVEQPAPAENVTAPSIEVPAAPAASEEATKEKAVESPVTETQEHLGPTMSKKQAKKERKKRRSMIFSMGQSPDEPPVESAQPNAVHETPAQELQQQQPDNDSAVKPSQTIPDNASAEGFEIVDAPADTPIESVTPDLQEQVKVEEPREGQAQKSDEAIAQEAPQVNEKEELKPDLATQLDHPQSQSEARFEPKEAGLLTPTSEPTLHPEQADAEDMPGNAKKKTRNHRRRRSRILEQLAEAEAERERERAQQASSEGNPTGTLPVTESKPTAPAADSDLWTDPSISSQIEQGREVPFASPSSEQVDDNQLVPALNEEPRAESSPDEPEAVAGPIEMNKDMETQAGYDSQVQPEEQRTQVSAFTPADEECELVPETAPATEEKTKESTLASRETAEFPSIQTEKSERLLGIVGPVPANEPAATVDPGEVLEKPASDVVPSEQSSGNQEESWNPQETVLAHDSPTAEPREESAPATPSRKRSRKEKKRARKRTKEKHESPTSPEGILSESTTALIEQPPLVSEQVEDTKLPQGDEQVEDPKAKVEDSETAGEKAVQEPVEQPHRRRSIEPVEGQPTAQPLENEQPLTQEKNKEVQEEGQSGKFGEKQVTMQEPRSNDNDVEAVNESHADKASDSASESSTTSRRFKGVASIFPNLKRGTFPSKSQSVKDRAEDETTEPEVSRGFENEDVTRVSEAPITSQEGQRERLSSAEPFEDEPSFQLSTTTNPETTITDAAIDVEVDEYYKVSILSDGTTGESPAIEIDPISGGNAESAEQSPDNERSAHGPPSSDEQSSTVVESSPTAVDISREVSPSRRSPTKTPSPSRFLAPSPPLPEPRNRVERTDGARTTDRNGKPLLEIKPVESLRPRTPRSTSPIRKYMGNAWAQQATKKHGENEVIRPPVRQNSLPVARRPQTPERKPILRPSSMSNFHGAPNMQQAPHSPDVPRSLRRKSKTTRDMSGDLRAASRALQEENGSQPPPTDINIERIASSSSYDPVTDKGKRPIRGMTDVYEAWGETPSSPRSPSRPPSVRHRRSMQHLQQLEFRLDQLISENRLLTVERDAAEEKLKKTTVARRKSDQALNSQNTDLRDRAEEVEELKKSVEWFQKEVNRLTEENEELTGEKVNLAAAHERELQEFQEFSAREIEELRTQCRQAITDTQDRIRREVDEKNADLRRLREELQREREEVQKLQHKIASGLDNVLVLRDDEFFRAACHNLYVRVRHWVKRFSKHSDDLKYLKFDQLQERKARKERLEEDQIMAARLDVDKLNRLDVDKLIDRFDNTILDGSDVESYLKDRVGRRDVFMSVTMTMMWKFIFAPYMFGIDSEKQQKLNSLEEQLAEAGKLTAVHRWRATTLSLLSKSPSFAKQREIEIEAIMHEIYDTLGSICPPPKEKKEELHDSLRTVLQLAVTLSIEMRTQLDEYYMVRPLLAEFGANGVVTRRVHFNKALMNEHSAPDSGAGEGSVRLFLFPLVVKERDDREEDKGPVVIYPAQVLVNRPAEFFVGRSSKSLDRKSSVNSVPSLGA</sequence>
<feature type="compositionally biased region" description="Polar residues" evidence="2">
    <location>
        <begin position="4673"/>
        <end position="4686"/>
    </location>
</feature>
<feature type="compositionally biased region" description="Acidic residues" evidence="2">
    <location>
        <begin position="3129"/>
        <end position="3141"/>
    </location>
</feature>
<feature type="compositionally biased region" description="Basic and acidic residues" evidence="2">
    <location>
        <begin position="1556"/>
        <end position="1604"/>
    </location>
</feature>
<feature type="compositionally biased region" description="Basic and acidic residues" evidence="2">
    <location>
        <begin position="3897"/>
        <end position="3930"/>
    </location>
</feature>
<feature type="compositionally biased region" description="Basic residues" evidence="2">
    <location>
        <begin position="4320"/>
        <end position="4332"/>
    </location>
</feature>
<protein>
    <recommendedName>
        <fullName evidence="5">Involucrin repeat protein</fullName>
    </recommendedName>
</protein>
<dbReference type="Proteomes" id="UP000094569">
    <property type="component" value="Unassembled WGS sequence"/>
</dbReference>
<feature type="compositionally biased region" description="Basic and acidic residues" evidence="2">
    <location>
        <begin position="2065"/>
        <end position="2104"/>
    </location>
</feature>
<feature type="compositionally biased region" description="Basic and acidic residues" evidence="2">
    <location>
        <begin position="1963"/>
        <end position="1979"/>
    </location>
</feature>
<feature type="compositionally biased region" description="Basic and acidic residues" evidence="2">
    <location>
        <begin position="1864"/>
        <end position="1890"/>
    </location>
</feature>
<evidence type="ECO:0008006" key="5">
    <source>
        <dbReference type="Google" id="ProtNLM"/>
    </source>
</evidence>
<feature type="compositionally biased region" description="Pro residues" evidence="2">
    <location>
        <begin position="305"/>
        <end position="318"/>
    </location>
</feature>
<evidence type="ECO:0000313" key="3">
    <source>
        <dbReference type="EMBL" id="ODM20545.1"/>
    </source>
</evidence>
<feature type="compositionally biased region" description="Polar residues" evidence="2">
    <location>
        <begin position="4445"/>
        <end position="4461"/>
    </location>
</feature>
<comment type="caution">
    <text evidence="3">The sequence shown here is derived from an EMBL/GenBank/DDBJ whole genome shotgun (WGS) entry which is preliminary data.</text>
</comment>
<feature type="compositionally biased region" description="Low complexity" evidence="2">
    <location>
        <begin position="1891"/>
        <end position="1910"/>
    </location>
</feature>
<feature type="compositionally biased region" description="Low complexity" evidence="2">
    <location>
        <begin position="641"/>
        <end position="656"/>
    </location>
</feature>
<feature type="compositionally biased region" description="Basic and acidic residues" evidence="2">
    <location>
        <begin position="34"/>
        <end position="53"/>
    </location>
</feature>
<feature type="compositionally biased region" description="Low complexity" evidence="2">
    <location>
        <begin position="847"/>
        <end position="866"/>
    </location>
</feature>
<feature type="compositionally biased region" description="Basic and acidic residues" evidence="2">
    <location>
        <begin position="2041"/>
        <end position="2058"/>
    </location>
</feature>
<feature type="region of interest" description="Disordered" evidence="2">
    <location>
        <begin position="571"/>
        <end position="782"/>
    </location>
</feature>
<feature type="region of interest" description="Disordered" evidence="2">
    <location>
        <begin position="501"/>
        <end position="548"/>
    </location>
</feature>
<feature type="compositionally biased region" description="Basic residues" evidence="2">
    <location>
        <begin position="765"/>
        <end position="776"/>
    </location>
</feature>
<feature type="compositionally biased region" description="Basic residues" evidence="2">
    <location>
        <begin position="4086"/>
        <end position="4097"/>
    </location>
</feature>
<feature type="compositionally biased region" description="Basic and acidic residues" evidence="2">
    <location>
        <begin position="1406"/>
        <end position="1430"/>
    </location>
</feature>
<feature type="region of interest" description="Disordered" evidence="2">
    <location>
        <begin position="4847"/>
        <end position="5135"/>
    </location>
</feature>
<feature type="compositionally biased region" description="Polar residues" evidence="2">
    <location>
        <begin position="5023"/>
        <end position="5038"/>
    </location>
</feature>
<feature type="compositionally biased region" description="Low complexity" evidence="2">
    <location>
        <begin position="4113"/>
        <end position="4126"/>
    </location>
</feature>
<feature type="compositionally biased region" description="Polar residues" evidence="2">
    <location>
        <begin position="4539"/>
        <end position="4554"/>
    </location>
</feature>
<feature type="compositionally biased region" description="Basic and acidic residues" evidence="2">
    <location>
        <begin position="1685"/>
        <end position="1705"/>
    </location>
</feature>
<feature type="compositionally biased region" description="Low complexity" evidence="2">
    <location>
        <begin position="387"/>
        <end position="403"/>
    </location>
</feature>
<feature type="compositionally biased region" description="Basic and acidic residues" evidence="2">
    <location>
        <begin position="1291"/>
        <end position="1307"/>
    </location>
</feature>
<feature type="region of interest" description="Disordered" evidence="2">
    <location>
        <begin position="3249"/>
        <end position="3307"/>
    </location>
</feature>
<feature type="compositionally biased region" description="Low complexity" evidence="2">
    <location>
        <begin position="1142"/>
        <end position="1176"/>
    </location>
</feature>
<feature type="compositionally biased region" description="Basic and acidic residues" evidence="2">
    <location>
        <begin position="625"/>
        <end position="635"/>
    </location>
</feature>
<feature type="compositionally biased region" description="Basic and acidic residues" evidence="2">
    <location>
        <begin position="2261"/>
        <end position="2284"/>
    </location>
</feature>
<dbReference type="OrthoDB" id="5365701at2759"/>
<evidence type="ECO:0000313" key="4">
    <source>
        <dbReference type="Proteomes" id="UP000094569"/>
    </source>
</evidence>
<feature type="compositionally biased region" description="Polar residues" evidence="2">
    <location>
        <begin position="4058"/>
        <end position="4067"/>
    </location>
</feature>
<feature type="compositionally biased region" description="Low complexity" evidence="2">
    <location>
        <begin position="319"/>
        <end position="329"/>
    </location>
</feature>
<accession>A0A1E3BHV7</accession>
<reference evidence="3 4" key="1">
    <citation type="journal article" date="2016" name="BMC Genomics">
        <title>Comparative genomic and transcriptomic analyses of the Fuzhuan brick tea-fermentation fungus Aspergillus cristatus.</title>
        <authorList>
            <person name="Ge Y."/>
            <person name="Wang Y."/>
            <person name="Liu Y."/>
            <person name="Tan Y."/>
            <person name="Ren X."/>
            <person name="Zhang X."/>
            <person name="Hyde K.D."/>
            <person name="Liu Y."/>
            <person name="Liu Z."/>
        </authorList>
    </citation>
    <scope>NUCLEOTIDE SEQUENCE [LARGE SCALE GENOMIC DNA]</scope>
    <source>
        <strain evidence="3 4">GZAAS20.1005</strain>
    </source>
</reference>
<feature type="compositionally biased region" description="Basic and acidic residues" evidence="2">
    <location>
        <begin position="2875"/>
        <end position="2886"/>
    </location>
</feature>
<feature type="compositionally biased region" description="Basic residues" evidence="2">
    <location>
        <begin position="4576"/>
        <end position="4592"/>
    </location>
</feature>
<feature type="compositionally biased region" description="Basic and acidic residues" evidence="2">
    <location>
        <begin position="2374"/>
        <end position="2385"/>
    </location>
</feature>
<feature type="compositionally biased region" description="Polar residues" evidence="2">
    <location>
        <begin position="3443"/>
        <end position="3485"/>
    </location>
</feature>
<feature type="region of interest" description="Disordered" evidence="2">
    <location>
        <begin position="795"/>
        <end position="981"/>
    </location>
</feature>
<dbReference type="STRING" id="573508.A0A1E3BHV7"/>
<feature type="compositionally biased region" description="Low complexity" evidence="2">
    <location>
        <begin position="2244"/>
        <end position="2254"/>
    </location>
</feature>
<dbReference type="PANTHER" id="PTHR40641:SF2">
    <property type="entry name" value="INVOLUCRIN REPEAT PROTEIN"/>
    <property type="match status" value="1"/>
</dbReference>
<feature type="compositionally biased region" description="Polar residues" evidence="2">
    <location>
        <begin position="2014"/>
        <end position="2024"/>
    </location>
</feature>